<dbReference type="EMBL" id="JAFBEH010000023">
    <property type="protein sequence ID" value="MBM7642930.1"/>
    <property type="molecule type" value="Genomic_DNA"/>
</dbReference>
<dbReference type="PROSITE" id="PS51677">
    <property type="entry name" value="NODB"/>
    <property type="match status" value="1"/>
</dbReference>
<name>A0ABS2PTP7_9STRE</name>
<feature type="region of interest" description="Disordered" evidence="3">
    <location>
        <begin position="40"/>
        <end position="71"/>
    </location>
</feature>
<evidence type="ECO:0000256" key="3">
    <source>
        <dbReference type="SAM" id="MobiDB-lite"/>
    </source>
</evidence>
<dbReference type="PANTHER" id="PTHR34216:SF3">
    <property type="entry name" value="POLY-BETA-1,6-N-ACETYL-D-GLUCOSAMINE N-DEACETYLASE"/>
    <property type="match status" value="1"/>
</dbReference>
<keyword evidence="4" id="KW-1133">Transmembrane helix</keyword>
<dbReference type="SUPFAM" id="SSF88713">
    <property type="entry name" value="Glycoside hydrolase/deacetylase"/>
    <property type="match status" value="1"/>
</dbReference>
<dbReference type="Proteomes" id="UP000697472">
    <property type="component" value="Unassembled WGS sequence"/>
</dbReference>
<gene>
    <name evidence="6" type="ORF">JOC28_001230</name>
</gene>
<keyword evidence="7" id="KW-1185">Reference proteome</keyword>
<dbReference type="Gene3D" id="3.20.20.370">
    <property type="entry name" value="Glycoside hydrolase/deacetylase"/>
    <property type="match status" value="1"/>
</dbReference>
<evidence type="ECO:0000256" key="2">
    <source>
        <dbReference type="ARBA" id="ARBA00022729"/>
    </source>
</evidence>
<keyword evidence="2" id="KW-0732">Signal</keyword>
<evidence type="ECO:0000313" key="7">
    <source>
        <dbReference type="Proteomes" id="UP000697472"/>
    </source>
</evidence>
<evidence type="ECO:0000256" key="1">
    <source>
        <dbReference type="ARBA" id="ARBA00004613"/>
    </source>
</evidence>
<keyword evidence="4" id="KW-0472">Membrane</keyword>
<evidence type="ECO:0000256" key="4">
    <source>
        <dbReference type="SAM" id="Phobius"/>
    </source>
</evidence>
<dbReference type="InterPro" id="IPR011330">
    <property type="entry name" value="Glyco_hydro/deAcase_b/a-brl"/>
</dbReference>
<dbReference type="CDD" id="cd10918">
    <property type="entry name" value="CE4_NodB_like_5s_6s"/>
    <property type="match status" value="1"/>
</dbReference>
<evidence type="ECO:0000259" key="5">
    <source>
        <dbReference type="PROSITE" id="PS51677"/>
    </source>
</evidence>
<organism evidence="6 7">
    <name type="scientific">Streptococcus loxodontisalivarius</name>
    <dbReference type="NCBI Taxonomy" id="1349415"/>
    <lineage>
        <taxon>Bacteria</taxon>
        <taxon>Bacillati</taxon>
        <taxon>Bacillota</taxon>
        <taxon>Bacilli</taxon>
        <taxon>Lactobacillales</taxon>
        <taxon>Streptococcaceae</taxon>
        <taxon>Streptococcus</taxon>
    </lineage>
</organism>
<dbReference type="InterPro" id="IPR002509">
    <property type="entry name" value="NODB_dom"/>
</dbReference>
<comment type="caution">
    <text evidence="6">The sequence shown here is derived from an EMBL/GenBank/DDBJ whole genome shotgun (WGS) entry which is preliminary data.</text>
</comment>
<feature type="domain" description="NodB homology" evidence="5">
    <location>
        <begin position="146"/>
        <end position="305"/>
    </location>
</feature>
<accession>A0ABS2PTP7</accession>
<dbReference type="PANTHER" id="PTHR34216">
    <property type="match status" value="1"/>
</dbReference>
<feature type="compositionally biased region" description="Low complexity" evidence="3">
    <location>
        <begin position="40"/>
        <end position="69"/>
    </location>
</feature>
<dbReference type="InterPro" id="IPR051398">
    <property type="entry name" value="Polysacch_Deacetylase"/>
</dbReference>
<evidence type="ECO:0000313" key="6">
    <source>
        <dbReference type="EMBL" id="MBM7642930.1"/>
    </source>
</evidence>
<dbReference type="Pfam" id="PF01522">
    <property type="entry name" value="Polysacc_deac_1"/>
    <property type="match status" value="1"/>
</dbReference>
<sequence>MRKHKKSNPILTIINWLLILAILICLSFAAYFYLTKSNSQTSNSQMSSQTSSQATESSSSSQDQTTSDDSQVDWIKQDTTVKFPILMYHAIHVMAAEESANANLIVDPTTFESEIKALVDAGYYFLSPEEAYKVLTENVLPNGNNKIVWLTFDDSLWDFYSNAYPIMKKYGVKATSFAITGYVQNSTTGYYTPEQMLEMESNRMSIESHTVNHPDLEVSSSDSQASEMSNSDDYLQSTLNKDVIAIAYPAGRYSDTTLSLAANNYSLGVTTNEGLASADNGLLSLNRVRILPTTTAESLLQQIAN</sequence>
<keyword evidence="4" id="KW-0812">Transmembrane</keyword>
<feature type="transmembrane region" description="Helical" evidence="4">
    <location>
        <begin position="12"/>
        <end position="34"/>
    </location>
</feature>
<comment type="subcellular location">
    <subcellularLocation>
        <location evidence="1">Secreted</location>
    </subcellularLocation>
</comment>
<reference evidence="6 7" key="1">
    <citation type="submission" date="2021-01" db="EMBL/GenBank/DDBJ databases">
        <title>Genomic Encyclopedia of Type Strains, Phase IV (KMG-IV): sequencing the most valuable type-strain genomes for metagenomic binning, comparative biology and taxonomic classification.</title>
        <authorList>
            <person name="Goeker M."/>
        </authorList>
    </citation>
    <scope>NUCLEOTIDE SEQUENCE [LARGE SCALE GENOMIC DNA]</scope>
    <source>
        <strain evidence="6 7">DSM 27382</strain>
    </source>
</reference>
<proteinExistence type="predicted"/>
<protein>
    <submittedName>
        <fullName evidence="6">Peptidoglycan/xylan/chitin deacetylase (PgdA/CDA1 family)</fullName>
    </submittedName>
</protein>